<evidence type="ECO:0000256" key="3">
    <source>
        <dbReference type="ARBA" id="ARBA00023125"/>
    </source>
</evidence>
<evidence type="ECO:0000313" key="6">
    <source>
        <dbReference type="Proteomes" id="UP001157910"/>
    </source>
</evidence>
<dbReference type="CDD" id="cd17254">
    <property type="entry name" value="RMtype1_S_FclI-TRD1-CR1_like"/>
    <property type="match status" value="1"/>
</dbReference>
<dbReference type="SUPFAM" id="SSF116734">
    <property type="entry name" value="DNA methylase specificity domain"/>
    <property type="match status" value="2"/>
</dbReference>
<dbReference type="Gene3D" id="3.90.220.20">
    <property type="entry name" value="DNA methylase specificity domains"/>
    <property type="match status" value="2"/>
</dbReference>
<name>A0ABY1Q0M5_9SPHN</name>
<evidence type="ECO:0000256" key="2">
    <source>
        <dbReference type="ARBA" id="ARBA00022747"/>
    </source>
</evidence>
<dbReference type="Pfam" id="PF01420">
    <property type="entry name" value="Methylase_S"/>
    <property type="match status" value="2"/>
</dbReference>
<protein>
    <submittedName>
        <fullName evidence="5">Type I restriction enzyme, S subunit</fullName>
    </submittedName>
</protein>
<reference evidence="5 6" key="1">
    <citation type="submission" date="2017-05" db="EMBL/GenBank/DDBJ databases">
        <authorList>
            <person name="Varghese N."/>
            <person name="Submissions S."/>
        </authorList>
    </citation>
    <scope>NUCLEOTIDE SEQUENCE [LARGE SCALE GENOMIC DNA]</scope>
    <source>
        <strain evidence="5 6">SM16</strain>
    </source>
</reference>
<dbReference type="InterPro" id="IPR052021">
    <property type="entry name" value="Type-I_RS_S_subunit"/>
</dbReference>
<dbReference type="CDD" id="cd17259">
    <property type="entry name" value="RMtype1_S_StySKI-TRD2-CR2_like"/>
    <property type="match status" value="1"/>
</dbReference>
<evidence type="ECO:0000313" key="5">
    <source>
        <dbReference type="EMBL" id="SMP54179.1"/>
    </source>
</evidence>
<keyword evidence="6" id="KW-1185">Reference proteome</keyword>
<dbReference type="PANTHER" id="PTHR30408:SF13">
    <property type="entry name" value="TYPE I RESTRICTION ENZYME HINDI SPECIFICITY SUBUNIT"/>
    <property type="match status" value="1"/>
</dbReference>
<sequence length="417" mass="46627">MNEWPEVELGDHVDLLAGFAFKSAKFSDSPDEGVRLLRGDNVAQGTLRWGGAKHWTASEYGDFERYHLAEGDVILAMDRPWIEAGLKYAYVRKSDLPCLLVQRVSRMRGSPTLDTAFLRYLIGSQAFTGHVQGIITGVNVPHISGRDIKRFRFMLPPLETQRRIASILGAYDDLIEVNRRRVAVLEEMARSLFEEWFVRFRFPGHESVPLVDTPDGLLPQGWKWTPFSSLGEFMNGFAFKPTHFEDDGLPIIKIPELKNGVTQKTPCNSGADVPQKYRVSDGDLLFSWSGTFAISEWTGGPGLLNQHLFLVRPEAGVERGLLKSALRWAIPLFDNQGVGATMKHIRRSALDHTKIPYPGAGQVLNQANDLFRSSYDLCVNIRRQIQALAASRDLLLPRLISGQLSVGAAERDLELAA</sequence>
<feature type="domain" description="Type I restriction modification DNA specificity" evidence="4">
    <location>
        <begin position="220"/>
        <end position="358"/>
    </location>
</feature>
<dbReference type="EMBL" id="FXUI01000001">
    <property type="protein sequence ID" value="SMP54179.1"/>
    <property type="molecule type" value="Genomic_DNA"/>
</dbReference>
<keyword evidence="2" id="KW-0680">Restriction system</keyword>
<dbReference type="InterPro" id="IPR000055">
    <property type="entry name" value="Restrct_endonuc_typeI_TRD"/>
</dbReference>
<evidence type="ECO:0000256" key="1">
    <source>
        <dbReference type="ARBA" id="ARBA00010923"/>
    </source>
</evidence>
<dbReference type="RefSeq" id="WP_283405059.1">
    <property type="nucleotide sequence ID" value="NZ_FXUI01000001.1"/>
</dbReference>
<accession>A0ABY1Q0M5</accession>
<comment type="similarity">
    <text evidence="1">Belongs to the type-I restriction system S methylase family.</text>
</comment>
<feature type="domain" description="Type I restriction modification DNA specificity" evidence="4">
    <location>
        <begin position="2"/>
        <end position="186"/>
    </location>
</feature>
<dbReference type="PANTHER" id="PTHR30408">
    <property type="entry name" value="TYPE-1 RESTRICTION ENZYME ECOKI SPECIFICITY PROTEIN"/>
    <property type="match status" value="1"/>
</dbReference>
<gene>
    <name evidence="5" type="ORF">SAMN06296065_101527</name>
</gene>
<comment type="caution">
    <text evidence="5">The sequence shown here is derived from an EMBL/GenBank/DDBJ whole genome shotgun (WGS) entry which is preliminary data.</text>
</comment>
<evidence type="ECO:0000259" key="4">
    <source>
        <dbReference type="Pfam" id="PF01420"/>
    </source>
</evidence>
<keyword evidence="3" id="KW-0238">DNA-binding</keyword>
<proteinExistence type="inferred from homology"/>
<dbReference type="Proteomes" id="UP001157910">
    <property type="component" value="Unassembled WGS sequence"/>
</dbReference>
<dbReference type="InterPro" id="IPR044946">
    <property type="entry name" value="Restrct_endonuc_typeI_TRD_sf"/>
</dbReference>
<organism evidence="5 6">
    <name type="scientific">Novosphingobium panipatense</name>
    <dbReference type="NCBI Taxonomy" id="428991"/>
    <lineage>
        <taxon>Bacteria</taxon>
        <taxon>Pseudomonadati</taxon>
        <taxon>Pseudomonadota</taxon>
        <taxon>Alphaproteobacteria</taxon>
        <taxon>Sphingomonadales</taxon>
        <taxon>Sphingomonadaceae</taxon>
        <taxon>Novosphingobium</taxon>
    </lineage>
</organism>